<dbReference type="eggNOG" id="COG5009">
    <property type="taxonomic scope" value="Bacteria"/>
</dbReference>
<dbReference type="EC" id="2.4.99.28" evidence="24"/>
<keyword evidence="13 28" id="KW-0812">Transmembrane</keyword>
<comment type="catalytic activity">
    <reaction evidence="25">
        <text>[GlcNAc-(1-&gt;4)-Mur2Ac(oyl-L-Ala-gamma-D-Glu-L-Lys-D-Ala-D-Ala)](n)-di-trans,octa-cis-undecaprenyl diphosphate + beta-D-GlcNAc-(1-&gt;4)-Mur2Ac(oyl-L-Ala-gamma-D-Glu-L-Lys-D-Ala-D-Ala)-di-trans,octa-cis-undecaprenyl diphosphate = [GlcNAc-(1-&gt;4)-Mur2Ac(oyl-L-Ala-gamma-D-Glu-L-Lys-D-Ala-D-Ala)](n+1)-di-trans,octa-cis-undecaprenyl diphosphate + di-trans,octa-cis-undecaprenyl diphosphate + H(+)</text>
        <dbReference type="Rhea" id="RHEA:23708"/>
        <dbReference type="Rhea" id="RHEA-COMP:9602"/>
        <dbReference type="Rhea" id="RHEA-COMP:9603"/>
        <dbReference type="ChEBI" id="CHEBI:15378"/>
        <dbReference type="ChEBI" id="CHEBI:58405"/>
        <dbReference type="ChEBI" id="CHEBI:60033"/>
        <dbReference type="ChEBI" id="CHEBI:78435"/>
        <dbReference type="EC" id="2.4.99.28"/>
    </reaction>
</comment>
<evidence type="ECO:0000256" key="20">
    <source>
        <dbReference type="ARBA" id="ARBA00023251"/>
    </source>
</evidence>
<feature type="domain" description="Glycosyl transferase family 51" evidence="30">
    <location>
        <begin position="58"/>
        <end position="230"/>
    </location>
</feature>
<evidence type="ECO:0000256" key="17">
    <source>
        <dbReference type="ARBA" id="ARBA00022984"/>
    </source>
</evidence>
<evidence type="ECO:0000256" key="19">
    <source>
        <dbReference type="ARBA" id="ARBA00023136"/>
    </source>
</evidence>
<proteinExistence type="inferred from homology"/>
<dbReference type="Gene3D" id="3.40.710.10">
    <property type="entry name" value="DD-peptidase/beta-lactamase superfamily"/>
    <property type="match status" value="2"/>
</dbReference>
<evidence type="ECO:0000256" key="6">
    <source>
        <dbReference type="ARBA" id="ARBA00018638"/>
    </source>
</evidence>
<dbReference type="Gene3D" id="2.40.50.140">
    <property type="entry name" value="Nucleic acid-binding proteins"/>
    <property type="match status" value="1"/>
</dbReference>
<dbReference type="KEGG" id="dsa:Desal_2168"/>
<evidence type="ECO:0000256" key="3">
    <source>
        <dbReference type="ARBA" id="ARBA00007090"/>
    </source>
</evidence>
<comment type="similarity">
    <text evidence="4">In the N-terminal section; belongs to the glycosyltransferase 51 family.</text>
</comment>
<dbReference type="SUPFAM" id="SSF53955">
    <property type="entry name" value="Lysozyme-like"/>
    <property type="match status" value="1"/>
</dbReference>
<dbReference type="EC" id="3.4.16.4" evidence="5"/>
<dbReference type="FunFam" id="1.10.3810.10:FF:000003">
    <property type="entry name" value="Penicillin-binding protein 1a"/>
    <property type="match status" value="1"/>
</dbReference>
<dbReference type="GO" id="GO:0006508">
    <property type="term" value="P:proteolysis"/>
    <property type="evidence" value="ECO:0007669"/>
    <property type="project" value="UniProtKB-KW"/>
</dbReference>
<dbReference type="GO" id="GO:0009252">
    <property type="term" value="P:peptidoglycan biosynthetic process"/>
    <property type="evidence" value="ECO:0007669"/>
    <property type="project" value="UniProtKB-UniPathway"/>
</dbReference>
<evidence type="ECO:0000256" key="25">
    <source>
        <dbReference type="ARBA" id="ARBA00049902"/>
    </source>
</evidence>
<dbReference type="GO" id="GO:0008360">
    <property type="term" value="P:regulation of cell shape"/>
    <property type="evidence" value="ECO:0007669"/>
    <property type="project" value="UniProtKB-KW"/>
</dbReference>
<dbReference type="InterPro" id="IPR001460">
    <property type="entry name" value="PCN-bd_Tpept"/>
</dbReference>
<keyword evidence="14" id="KW-0378">Hydrolase</keyword>
<keyword evidence="7" id="KW-1003">Cell membrane</keyword>
<dbReference type="GO" id="GO:0005886">
    <property type="term" value="C:plasma membrane"/>
    <property type="evidence" value="ECO:0007669"/>
    <property type="project" value="UniProtKB-SubCell"/>
</dbReference>
<evidence type="ECO:0000256" key="21">
    <source>
        <dbReference type="ARBA" id="ARBA00023268"/>
    </source>
</evidence>
<feature type="domain" description="Penicillin-binding protein OB-like" evidence="31">
    <location>
        <begin position="318"/>
        <end position="428"/>
    </location>
</feature>
<dbReference type="GO" id="GO:0046677">
    <property type="term" value="P:response to antibiotic"/>
    <property type="evidence" value="ECO:0007669"/>
    <property type="project" value="UniProtKB-KW"/>
</dbReference>
<comment type="catalytic activity">
    <reaction evidence="23">
        <text>Preferential cleavage: (Ac)2-L-Lys-D-Ala-|-D-Ala. Also transpeptidation of peptidyl-alanyl moieties that are N-acyl substituents of D-alanine.</text>
        <dbReference type="EC" id="3.4.16.4"/>
    </reaction>
</comment>
<evidence type="ECO:0000256" key="18">
    <source>
        <dbReference type="ARBA" id="ARBA00022989"/>
    </source>
</evidence>
<dbReference type="GO" id="GO:0009002">
    <property type="term" value="F:serine-type D-Ala-D-Ala carboxypeptidase activity"/>
    <property type="evidence" value="ECO:0007669"/>
    <property type="project" value="UniProtKB-EC"/>
</dbReference>
<dbReference type="Proteomes" id="UP000002601">
    <property type="component" value="Chromosome"/>
</dbReference>
<feature type="domain" description="Penicillin-binding protein transpeptidase" evidence="29">
    <location>
        <begin position="453"/>
        <end position="693"/>
    </location>
</feature>
<evidence type="ECO:0000256" key="13">
    <source>
        <dbReference type="ARBA" id="ARBA00022692"/>
    </source>
</evidence>
<keyword evidence="20" id="KW-0046">Antibiotic resistance</keyword>
<dbReference type="OrthoDB" id="9766909at2"/>
<evidence type="ECO:0000256" key="10">
    <source>
        <dbReference type="ARBA" id="ARBA00022670"/>
    </source>
</evidence>
<evidence type="ECO:0000256" key="23">
    <source>
        <dbReference type="ARBA" id="ARBA00034000"/>
    </source>
</evidence>
<sequence>MKKVYKILLIVTLAMGILGVGSMAGLYFWAASDLPGFKNITDYNPPLVTTVYSRNHKVLGYFYKEKRFLVRMDEMTPLLPKAFLAAEDASFYQHDGVDFTAISRAFVANMKSGAKTQGGSTITQQIIKRLLLTPEKSYKRKLKEAILAFRLEHYLEKDEILTIYLNQIYLGAGAYGVEAAARTYFGKHVNELTVAECALLAGLPQAPSRYDPLRHPERAKARQLYVLGQMYEHNWITRDEYNKAVEQPLVYKSMEDPSWKHGPYFLEEVRRWLIDKYGEETVYKGGLNVYTSCDIKHQDAADVAVKEGLEASTRRRGWRGPLLELKPAEYAGFLASEIIPEPELRPGKWAKVLVTKVSKKEALVKFGTYAATMPVTSMKWCRTPDVKKAPEDVRPQKDATKILKKGDVVWARLDKAFFKDGSEVNFNQVDPETDTLGDVSWLVSLMQKPVVQGALVSMDPKTGDVLAMVGGYAFGGSHGSQFNRATQAKRQPGSAFKPIVYSTAMDNGFTTASIMMDAPFVYTDMEAGKLWKPQNFEGVFYGPTLLRTALVKSRNLVTIRLARKMSIDKIIQRAKDMGLEADFPRDLSVALGSGSVTLLNMVEAYSTFARGGSRVKARLVLSVNSAWGELLYDSKPEITDAISPQTAYIMCDLMKEVVKHGTGWRAKVLRRPVAGKTGTTNNEQDAWYMGFSPYLVTGVFVGFDQLTPMGKWETGSRAASPLWVAYRKQVEKDYPYEDFQQPDGVVMAKIDAASGLLAGPNSKETYFLPFKEGTQPTRTASGSGEDGDSGGVGSSEDLFKQTF</sequence>
<keyword evidence="10" id="KW-0645">Protease</keyword>
<dbReference type="AlphaFoldDB" id="C6BW23"/>
<dbReference type="InterPro" id="IPR023346">
    <property type="entry name" value="Lysozyme-like_dom_sf"/>
</dbReference>
<comment type="pathway">
    <text evidence="26">Glycan biosynthesis.</text>
</comment>
<feature type="transmembrane region" description="Helical" evidence="28">
    <location>
        <begin position="7"/>
        <end position="30"/>
    </location>
</feature>
<evidence type="ECO:0000256" key="16">
    <source>
        <dbReference type="ARBA" id="ARBA00022968"/>
    </source>
</evidence>
<keyword evidence="22" id="KW-0961">Cell wall biogenesis/degradation</keyword>
<dbReference type="InterPro" id="IPR001264">
    <property type="entry name" value="Glyco_trans_51"/>
</dbReference>
<dbReference type="InterPro" id="IPR012338">
    <property type="entry name" value="Beta-lactam/transpept-like"/>
</dbReference>
<accession>C6BW23</accession>
<evidence type="ECO:0000256" key="27">
    <source>
        <dbReference type="SAM" id="MobiDB-lite"/>
    </source>
</evidence>
<evidence type="ECO:0000256" key="22">
    <source>
        <dbReference type="ARBA" id="ARBA00023316"/>
    </source>
</evidence>
<comment type="similarity">
    <text evidence="3">In the C-terminal section; belongs to the transpeptidase family.</text>
</comment>
<evidence type="ECO:0000256" key="9">
    <source>
        <dbReference type="ARBA" id="ARBA00022645"/>
    </source>
</evidence>
<dbReference type="SUPFAM" id="SSF56601">
    <property type="entry name" value="beta-lactamase/transpeptidase-like"/>
    <property type="match status" value="1"/>
</dbReference>
<protein>
    <recommendedName>
        <fullName evidence="6">Penicillin-binding protein 1A</fullName>
        <ecNumber evidence="24">2.4.99.28</ecNumber>
        <ecNumber evidence="5">3.4.16.4</ecNumber>
    </recommendedName>
</protein>
<keyword evidence="8" id="KW-0997">Cell inner membrane</keyword>
<dbReference type="NCBIfam" id="TIGR02074">
    <property type="entry name" value="PBP_1a_fam"/>
    <property type="match status" value="1"/>
</dbReference>
<keyword evidence="11" id="KW-0328">Glycosyltransferase</keyword>
<keyword evidence="16" id="KW-0735">Signal-anchor</keyword>
<comment type="subcellular location">
    <subcellularLocation>
        <location evidence="1">Cell inner membrane</location>
        <topology evidence="1">Single-pass type II membrane protein</topology>
    </subcellularLocation>
</comment>
<keyword evidence="9" id="KW-0121">Carboxypeptidase</keyword>
<dbReference type="HOGENOM" id="CLU_006354_2_4_7"/>
<dbReference type="InterPro" id="IPR036950">
    <property type="entry name" value="PBP_transglycosylase"/>
</dbReference>
<evidence type="ECO:0000256" key="7">
    <source>
        <dbReference type="ARBA" id="ARBA00022475"/>
    </source>
</evidence>
<keyword evidence="21" id="KW-0511">Multifunctional enzyme</keyword>
<dbReference type="InterPro" id="IPR050396">
    <property type="entry name" value="Glycosyltr_51/Transpeptidase"/>
</dbReference>
<keyword evidence="15" id="KW-0133">Cell shape</keyword>
<dbReference type="PANTHER" id="PTHR32282">
    <property type="entry name" value="BINDING PROTEIN TRANSPEPTIDASE, PUTATIVE-RELATED"/>
    <property type="match status" value="1"/>
</dbReference>
<evidence type="ECO:0000256" key="12">
    <source>
        <dbReference type="ARBA" id="ARBA00022679"/>
    </source>
</evidence>
<evidence type="ECO:0000256" key="2">
    <source>
        <dbReference type="ARBA" id="ARBA00004752"/>
    </source>
</evidence>
<evidence type="ECO:0000256" key="1">
    <source>
        <dbReference type="ARBA" id="ARBA00004249"/>
    </source>
</evidence>
<evidence type="ECO:0000259" key="31">
    <source>
        <dbReference type="Pfam" id="PF17092"/>
    </source>
</evidence>
<evidence type="ECO:0000256" key="15">
    <source>
        <dbReference type="ARBA" id="ARBA00022960"/>
    </source>
</evidence>
<evidence type="ECO:0000256" key="28">
    <source>
        <dbReference type="SAM" id="Phobius"/>
    </source>
</evidence>
<dbReference type="GO" id="GO:0008955">
    <property type="term" value="F:peptidoglycan glycosyltransferase activity"/>
    <property type="evidence" value="ECO:0007669"/>
    <property type="project" value="UniProtKB-EC"/>
</dbReference>
<keyword evidence="33" id="KW-1185">Reference proteome</keyword>
<dbReference type="Pfam" id="PF00905">
    <property type="entry name" value="Transpeptidase"/>
    <property type="match status" value="1"/>
</dbReference>
<name>C6BW23_MARSD</name>
<dbReference type="Pfam" id="PF17092">
    <property type="entry name" value="PCB_OB"/>
    <property type="match status" value="1"/>
</dbReference>
<organism evidence="32 33">
    <name type="scientific">Maridesulfovibrio salexigens (strain ATCC 14822 / DSM 2638 / NCIMB 8403 / VKM B-1763)</name>
    <name type="common">Desulfovibrio salexigens</name>
    <dbReference type="NCBI Taxonomy" id="526222"/>
    <lineage>
        <taxon>Bacteria</taxon>
        <taxon>Pseudomonadati</taxon>
        <taxon>Thermodesulfobacteriota</taxon>
        <taxon>Desulfovibrionia</taxon>
        <taxon>Desulfovibrionales</taxon>
        <taxon>Desulfovibrionaceae</taxon>
        <taxon>Maridesulfovibrio</taxon>
    </lineage>
</organism>
<dbReference type="Gene3D" id="1.10.3810.10">
    <property type="entry name" value="Biosynthetic peptidoglycan transglycosylase-like"/>
    <property type="match status" value="1"/>
</dbReference>
<keyword evidence="12" id="KW-0808">Transferase</keyword>
<keyword evidence="18 28" id="KW-1133">Transmembrane helix</keyword>
<reference evidence="32 33" key="1">
    <citation type="submission" date="2009-06" db="EMBL/GenBank/DDBJ databases">
        <title>Complete sequence of Desulfovibrio salexigens DSM 2638.</title>
        <authorList>
            <consortium name="US DOE Joint Genome Institute"/>
            <person name="Lucas S."/>
            <person name="Copeland A."/>
            <person name="Lapidus A."/>
            <person name="Glavina del Rio T."/>
            <person name="Tice H."/>
            <person name="Bruce D."/>
            <person name="Goodwin L."/>
            <person name="Pitluck S."/>
            <person name="Munk A.C."/>
            <person name="Brettin T."/>
            <person name="Detter J.C."/>
            <person name="Han C."/>
            <person name="Tapia R."/>
            <person name="Larimer F."/>
            <person name="Land M."/>
            <person name="Hauser L."/>
            <person name="Kyrpides N."/>
            <person name="Anderson I."/>
            <person name="Wall J.D."/>
            <person name="Arkin A.P."/>
            <person name="Dehal P."/>
            <person name="Chivian D."/>
            <person name="Giles B."/>
            <person name="Hazen T.C."/>
        </authorList>
    </citation>
    <scope>NUCLEOTIDE SEQUENCE [LARGE SCALE GENOMIC DNA]</scope>
    <source>
        <strain evidence="33">ATCC 14822 / DSM 2638 / NCIMB 8403 / VKM B-1763</strain>
    </source>
</reference>
<evidence type="ECO:0000259" key="29">
    <source>
        <dbReference type="Pfam" id="PF00905"/>
    </source>
</evidence>
<gene>
    <name evidence="32" type="ordered locus">Desal_2168</name>
</gene>
<evidence type="ECO:0000313" key="32">
    <source>
        <dbReference type="EMBL" id="ACS80226.1"/>
    </source>
</evidence>
<evidence type="ECO:0000256" key="8">
    <source>
        <dbReference type="ARBA" id="ARBA00022519"/>
    </source>
</evidence>
<dbReference type="UniPathway" id="UPA00219"/>
<evidence type="ECO:0000256" key="11">
    <source>
        <dbReference type="ARBA" id="ARBA00022676"/>
    </source>
</evidence>
<keyword evidence="19 28" id="KW-0472">Membrane</keyword>
<dbReference type="GO" id="GO:0071555">
    <property type="term" value="P:cell wall organization"/>
    <property type="evidence" value="ECO:0007669"/>
    <property type="project" value="UniProtKB-KW"/>
</dbReference>
<evidence type="ECO:0000256" key="4">
    <source>
        <dbReference type="ARBA" id="ARBA00007739"/>
    </source>
</evidence>
<feature type="region of interest" description="Disordered" evidence="27">
    <location>
        <begin position="767"/>
        <end position="803"/>
    </location>
</feature>
<dbReference type="EMBL" id="CP001649">
    <property type="protein sequence ID" value="ACS80226.1"/>
    <property type="molecule type" value="Genomic_DNA"/>
</dbReference>
<dbReference type="RefSeq" id="WP_015852042.1">
    <property type="nucleotide sequence ID" value="NC_012881.1"/>
</dbReference>
<dbReference type="InterPro" id="IPR012340">
    <property type="entry name" value="NA-bd_OB-fold"/>
</dbReference>
<dbReference type="Pfam" id="PF00912">
    <property type="entry name" value="Transgly"/>
    <property type="match status" value="1"/>
</dbReference>
<keyword evidence="17" id="KW-0573">Peptidoglycan synthesis</keyword>
<evidence type="ECO:0000256" key="24">
    <source>
        <dbReference type="ARBA" id="ARBA00044770"/>
    </source>
</evidence>
<dbReference type="GO" id="GO:0030288">
    <property type="term" value="C:outer membrane-bounded periplasmic space"/>
    <property type="evidence" value="ECO:0007669"/>
    <property type="project" value="TreeGrafter"/>
</dbReference>
<dbReference type="CAZy" id="GT51">
    <property type="family name" value="Glycosyltransferase Family 51"/>
</dbReference>
<evidence type="ECO:0000256" key="26">
    <source>
        <dbReference type="ARBA" id="ARBA00060592"/>
    </source>
</evidence>
<evidence type="ECO:0000259" key="30">
    <source>
        <dbReference type="Pfam" id="PF00912"/>
    </source>
</evidence>
<evidence type="ECO:0000256" key="5">
    <source>
        <dbReference type="ARBA" id="ARBA00012448"/>
    </source>
</evidence>
<dbReference type="GO" id="GO:0008658">
    <property type="term" value="F:penicillin binding"/>
    <property type="evidence" value="ECO:0007669"/>
    <property type="project" value="InterPro"/>
</dbReference>
<comment type="pathway">
    <text evidence="2">Cell wall biogenesis; peptidoglycan biosynthesis.</text>
</comment>
<evidence type="ECO:0000256" key="14">
    <source>
        <dbReference type="ARBA" id="ARBA00022801"/>
    </source>
</evidence>
<dbReference type="PANTHER" id="PTHR32282:SF27">
    <property type="entry name" value="PENICILLIN-BINDING PROTEIN 1A"/>
    <property type="match status" value="1"/>
</dbReference>
<evidence type="ECO:0000313" key="33">
    <source>
        <dbReference type="Proteomes" id="UP000002601"/>
    </source>
</evidence>
<dbReference type="STRING" id="526222.Desal_2168"/>
<dbReference type="InterPro" id="IPR031376">
    <property type="entry name" value="PCB_OB"/>
</dbReference>